<gene>
    <name evidence="1" type="ORF">QVD17_10968</name>
</gene>
<dbReference type="AlphaFoldDB" id="A0AAD8LAD9"/>
<name>A0AAD8LAD9_TARER</name>
<dbReference type="EMBL" id="JAUHHV010000002">
    <property type="protein sequence ID" value="KAK1434050.1"/>
    <property type="molecule type" value="Genomic_DNA"/>
</dbReference>
<sequence length="111" mass="12985">MRSVFLPKIHASIKQNAYPNYSVHWMQLQKNLRSKERIRGTENHCIRFTTLFERCKQYTFGVERRNIIVFCRVQPLLYVEHPASAKVTVSYPSSVESAGQGIDLYQKGQKH</sequence>
<evidence type="ECO:0000313" key="1">
    <source>
        <dbReference type="EMBL" id="KAK1434050.1"/>
    </source>
</evidence>
<keyword evidence="2" id="KW-1185">Reference proteome</keyword>
<protein>
    <submittedName>
        <fullName evidence="1">Uncharacterized protein</fullName>
    </submittedName>
</protein>
<evidence type="ECO:0000313" key="2">
    <source>
        <dbReference type="Proteomes" id="UP001229421"/>
    </source>
</evidence>
<proteinExistence type="predicted"/>
<dbReference type="Proteomes" id="UP001229421">
    <property type="component" value="Unassembled WGS sequence"/>
</dbReference>
<accession>A0AAD8LAD9</accession>
<comment type="caution">
    <text evidence="1">The sequence shown here is derived from an EMBL/GenBank/DDBJ whole genome shotgun (WGS) entry which is preliminary data.</text>
</comment>
<organism evidence="1 2">
    <name type="scientific">Tagetes erecta</name>
    <name type="common">African marigold</name>
    <dbReference type="NCBI Taxonomy" id="13708"/>
    <lineage>
        <taxon>Eukaryota</taxon>
        <taxon>Viridiplantae</taxon>
        <taxon>Streptophyta</taxon>
        <taxon>Embryophyta</taxon>
        <taxon>Tracheophyta</taxon>
        <taxon>Spermatophyta</taxon>
        <taxon>Magnoliopsida</taxon>
        <taxon>eudicotyledons</taxon>
        <taxon>Gunneridae</taxon>
        <taxon>Pentapetalae</taxon>
        <taxon>asterids</taxon>
        <taxon>campanulids</taxon>
        <taxon>Asterales</taxon>
        <taxon>Asteraceae</taxon>
        <taxon>Asteroideae</taxon>
        <taxon>Heliantheae alliance</taxon>
        <taxon>Tageteae</taxon>
        <taxon>Tagetes</taxon>
    </lineage>
</organism>
<reference evidence="1" key="1">
    <citation type="journal article" date="2023" name="bioRxiv">
        <title>Improved chromosome-level genome assembly for marigold (Tagetes erecta).</title>
        <authorList>
            <person name="Jiang F."/>
            <person name="Yuan L."/>
            <person name="Wang S."/>
            <person name="Wang H."/>
            <person name="Xu D."/>
            <person name="Wang A."/>
            <person name="Fan W."/>
        </authorList>
    </citation>
    <scope>NUCLEOTIDE SEQUENCE</scope>
    <source>
        <strain evidence="1">WSJ</strain>
        <tissue evidence="1">Leaf</tissue>
    </source>
</reference>